<dbReference type="EMBL" id="LJCR01000455">
    <property type="protein sequence ID" value="KPV52711.1"/>
    <property type="molecule type" value="Genomic_DNA"/>
</dbReference>
<dbReference type="InterPro" id="IPR014846">
    <property type="entry name" value="DUF1786_pyruvate_format-lyase"/>
</dbReference>
<sequence length="253" mass="26636">MRILTIDIGTGTQDILLFDSDGPVENGAQLVMPAPTQIVARAVRAATAERAPIALDGVIMGGGPCHWAVEDHLRAGLPVYATAGAAATFNDDLEWVAREMGVRLLSDDELAALGGEVRRIRMADLDLNAINTALAAFGVAPDYDGIAVAVFDHGNAPPDISDRVFRFDYLAERFSTGRGLLALGFPRADVPESMTRLRAVADSIPAGLSAVLMDTAPAAVLGALDDPRVAEQPDLLVANVGNFHCLAFHLVDG</sequence>
<gene>
    <name evidence="1" type="ORF">SE17_13875</name>
</gene>
<evidence type="ECO:0000313" key="2">
    <source>
        <dbReference type="Proteomes" id="UP000050509"/>
    </source>
</evidence>
<evidence type="ECO:0008006" key="3">
    <source>
        <dbReference type="Google" id="ProtNLM"/>
    </source>
</evidence>
<feature type="non-terminal residue" evidence="1">
    <location>
        <position position="253"/>
    </location>
</feature>
<dbReference type="Pfam" id="PF08735">
    <property type="entry name" value="DUF1786"/>
    <property type="match status" value="1"/>
</dbReference>
<proteinExistence type="predicted"/>
<keyword evidence="2" id="KW-1185">Reference proteome</keyword>
<organism evidence="1 2">
    <name type="scientific">Kouleothrix aurantiaca</name>
    <dbReference type="NCBI Taxonomy" id="186479"/>
    <lineage>
        <taxon>Bacteria</taxon>
        <taxon>Bacillati</taxon>
        <taxon>Chloroflexota</taxon>
        <taxon>Chloroflexia</taxon>
        <taxon>Chloroflexales</taxon>
        <taxon>Roseiflexineae</taxon>
        <taxon>Roseiflexaceae</taxon>
        <taxon>Kouleothrix</taxon>
    </lineage>
</organism>
<evidence type="ECO:0000313" key="1">
    <source>
        <dbReference type="EMBL" id="KPV52711.1"/>
    </source>
</evidence>
<comment type="caution">
    <text evidence="1">The sequence shown here is derived from an EMBL/GenBank/DDBJ whole genome shotgun (WGS) entry which is preliminary data.</text>
</comment>
<accession>A0A0P9DR71</accession>
<reference evidence="1 2" key="1">
    <citation type="submission" date="2015-09" db="EMBL/GenBank/DDBJ databases">
        <title>Draft genome sequence of Kouleothrix aurantiaca JCM 19913.</title>
        <authorList>
            <person name="Hemp J."/>
        </authorList>
    </citation>
    <scope>NUCLEOTIDE SEQUENCE [LARGE SCALE GENOMIC DNA]</scope>
    <source>
        <strain evidence="1 2">COM-B</strain>
    </source>
</reference>
<name>A0A0P9DR71_9CHLR</name>
<dbReference type="Proteomes" id="UP000050509">
    <property type="component" value="Unassembled WGS sequence"/>
</dbReference>
<dbReference type="AlphaFoldDB" id="A0A0P9DR71"/>
<protein>
    <recommendedName>
        <fullName evidence="3">Pyruvate formate lyase-activating protein</fullName>
    </recommendedName>
</protein>